<accession>A0A699Z4C3</accession>
<dbReference type="EMBL" id="BLLF01000304">
    <property type="protein sequence ID" value="GFH10302.1"/>
    <property type="molecule type" value="Genomic_DNA"/>
</dbReference>
<comment type="caution">
    <text evidence="1">The sequence shown here is derived from an EMBL/GenBank/DDBJ whole genome shotgun (WGS) entry which is preliminary data.</text>
</comment>
<protein>
    <submittedName>
        <fullName evidence="1">Uncharacterized protein</fullName>
    </submittedName>
</protein>
<name>A0A699Z4C3_HAELA</name>
<sequence length="137" mass="15699">MSFREKLFIDALYRDGRKTLSKILSTRRKTFIGATPLLVRTRKYKYAGEVRTERVRVLKPPLVHVKLHSLLLAKAVPLQTTTHMLKYIEACGGLDDYLLKTPDRELQGLQELLSMKTEVEKERVQRSLAMLAMAAGQ</sequence>
<evidence type="ECO:0000313" key="1">
    <source>
        <dbReference type="EMBL" id="GFH10302.1"/>
    </source>
</evidence>
<keyword evidence="2" id="KW-1185">Reference proteome</keyword>
<dbReference type="AlphaFoldDB" id="A0A699Z4C3"/>
<evidence type="ECO:0000313" key="2">
    <source>
        <dbReference type="Proteomes" id="UP000485058"/>
    </source>
</evidence>
<organism evidence="1 2">
    <name type="scientific">Haematococcus lacustris</name>
    <name type="common">Green alga</name>
    <name type="synonym">Haematococcus pluvialis</name>
    <dbReference type="NCBI Taxonomy" id="44745"/>
    <lineage>
        <taxon>Eukaryota</taxon>
        <taxon>Viridiplantae</taxon>
        <taxon>Chlorophyta</taxon>
        <taxon>core chlorophytes</taxon>
        <taxon>Chlorophyceae</taxon>
        <taxon>CS clade</taxon>
        <taxon>Chlamydomonadales</taxon>
        <taxon>Haematococcaceae</taxon>
        <taxon>Haematococcus</taxon>
    </lineage>
</organism>
<reference evidence="1 2" key="1">
    <citation type="submission" date="2020-02" db="EMBL/GenBank/DDBJ databases">
        <title>Draft genome sequence of Haematococcus lacustris strain NIES-144.</title>
        <authorList>
            <person name="Morimoto D."/>
            <person name="Nakagawa S."/>
            <person name="Yoshida T."/>
            <person name="Sawayama S."/>
        </authorList>
    </citation>
    <scope>NUCLEOTIDE SEQUENCE [LARGE SCALE GENOMIC DNA]</scope>
    <source>
        <strain evidence="1 2">NIES-144</strain>
    </source>
</reference>
<proteinExistence type="predicted"/>
<dbReference type="Proteomes" id="UP000485058">
    <property type="component" value="Unassembled WGS sequence"/>
</dbReference>
<gene>
    <name evidence="1" type="ORF">HaLaN_05590</name>
</gene>